<dbReference type="EMBL" id="CP124616">
    <property type="protein sequence ID" value="WGW03329.1"/>
    <property type="molecule type" value="Genomic_DNA"/>
</dbReference>
<evidence type="ECO:0000256" key="1">
    <source>
        <dbReference type="ARBA" id="ARBA00023002"/>
    </source>
</evidence>
<reference evidence="3 4" key="1">
    <citation type="submission" date="2023-05" db="EMBL/GenBank/DDBJ databases">
        <title>YMD87, complete Genome.</title>
        <authorList>
            <person name="Zhang J."/>
            <person name="Xu X."/>
        </authorList>
    </citation>
    <scope>NUCLEOTIDE SEQUENCE [LARGE SCALE GENOMIC DNA]</scope>
    <source>
        <strain evidence="3 4">YMD87</strain>
    </source>
</reference>
<accession>A0ABY8QFE4</accession>
<dbReference type="Gene3D" id="3.30.9.10">
    <property type="entry name" value="D-Amino Acid Oxidase, subunit A, domain 2"/>
    <property type="match status" value="1"/>
</dbReference>
<dbReference type="SUPFAM" id="SSF51905">
    <property type="entry name" value="FAD/NAD(P)-binding domain"/>
    <property type="match status" value="1"/>
</dbReference>
<dbReference type="InterPro" id="IPR036188">
    <property type="entry name" value="FAD/NAD-bd_sf"/>
</dbReference>
<name>A0ABY8QFE4_9RHOB</name>
<dbReference type="Pfam" id="PF01266">
    <property type="entry name" value="DAO"/>
    <property type="match status" value="1"/>
</dbReference>
<evidence type="ECO:0000313" key="3">
    <source>
        <dbReference type="EMBL" id="WGW03329.1"/>
    </source>
</evidence>
<proteinExistence type="predicted"/>
<dbReference type="Proteomes" id="UP001241605">
    <property type="component" value="Chromosome"/>
</dbReference>
<evidence type="ECO:0000259" key="2">
    <source>
        <dbReference type="Pfam" id="PF01266"/>
    </source>
</evidence>
<evidence type="ECO:0000313" key="4">
    <source>
        <dbReference type="Proteomes" id="UP001241605"/>
    </source>
</evidence>
<protein>
    <submittedName>
        <fullName evidence="3">FAD-dependent oxidoreductase</fullName>
    </submittedName>
</protein>
<dbReference type="InterPro" id="IPR006076">
    <property type="entry name" value="FAD-dep_OxRdtase"/>
</dbReference>
<keyword evidence="1" id="KW-0560">Oxidoreductase</keyword>
<dbReference type="Gene3D" id="3.50.50.60">
    <property type="entry name" value="FAD/NAD(P)-binding domain"/>
    <property type="match status" value="1"/>
</dbReference>
<dbReference type="RefSeq" id="WP_282299964.1">
    <property type="nucleotide sequence ID" value="NZ_CP124616.1"/>
</dbReference>
<gene>
    <name evidence="3" type="ORF">QF118_15565</name>
</gene>
<sequence length="406" mass="43034">MPQATPVIILGAGLAGCCAALDLAQAGQSVTLIDRTPRPMMGASRHNEGKLHLGYVYAADPQLETHRLLAAGSLRFQDTVARLTRTPLAMQITSGCFNYIVPQDSARPVAALWDYVQTVDRTNAALAAEFGQAPLPPSRIADSGAISAFYAPGIQAVFTTPEIAVDPGRIADIVSAAVYADPLITFCGNSTVLGAGQTGSGGYAIDLAQGDDRVTIGADRVINALWEDRVRLDAMVGQDTPFVWSQRWKATVVIDVPPGALDLPSTTGFVGPYGDFVLYGDRRVYASWYPALRLSMSTTASPEEVRAQVAQSDPETLRRQALQGLATLMPGVAALQDQAARSRIGGGFIMAVGNTDIDDRASGLHERHQIGVEGSGRWLSISTGKFCTAPMFGVQAARMMIDEGAP</sequence>
<keyword evidence="4" id="KW-1185">Reference proteome</keyword>
<dbReference type="PANTHER" id="PTHR13847">
    <property type="entry name" value="SARCOSINE DEHYDROGENASE-RELATED"/>
    <property type="match status" value="1"/>
</dbReference>
<feature type="domain" description="FAD dependent oxidoreductase" evidence="2">
    <location>
        <begin position="7"/>
        <end position="336"/>
    </location>
</feature>
<organism evidence="3 4">
    <name type="scientific">Tropicibacter oceani</name>
    <dbReference type="NCBI Taxonomy" id="3058420"/>
    <lineage>
        <taxon>Bacteria</taxon>
        <taxon>Pseudomonadati</taxon>
        <taxon>Pseudomonadota</taxon>
        <taxon>Alphaproteobacteria</taxon>
        <taxon>Rhodobacterales</taxon>
        <taxon>Roseobacteraceae</taxon>
        <taxon>Tropicibacter</taxon>
    </lineage>
</organism>